<evidence type="ECO:0000256" key="5">
    <source>
        <dbReference type="SAM" id="MobiDB-lite"/>
    </source>
</evidence>
<dbReference type="PANTHER" id="PTHR12400">
    <property type="entry name" value="INOSITOL POLYPHOSPHATE KINASE"/>
    <property type="match status" value="1"/>
</dbReference>
<feature type="region of interest" description="Disordered" evidence="5">
    <location>
        <begin position="1039"/>
        <end position="1081"/>
    </location>
</feature>
<dbReference type="FunCoup" id="W2SAH5">
    <property type="interactions" value="185"/>
</dbReference>
<feature type="compositionally biased region" description="Polar residues" evidence="5">
    <location>
        <begin position="168"/>
        <end position="187"/>
    </location>
</feature>
<feature type="compositionally biased region" description="Basic and acidic residues" evidence="5">
    <location>
        <begin position="770"/>
        <end position="782"/>
    </location>
</feature>
<dbReference type="InterPro" id="IPR005522">
    <property type="entry name" value="IPK"/>
</dbReference>
<feature type="region of interest" description="Disordered" evidence="5">
    <location>
        <begin position="608"/>
        <end position="656"/>
    </location>
</feature>
<feature type="region of interest" description="Disordered" evidence="5">
    <location>
        <begin position="465"/>
        <end position="488"/>
    </location>
</feature>
<feature type="compositionally biased region" description="Polar residues" evidence="5">
    <location>
        <begin position="640"/>
        <end position="653"/>
    </location>
</feature>
<keyword evidence="7" id="KW-1185">Reference proteome</keyword>
<evidence type="ECO:0000256" key="3">
    <source>
        <dbReference type="ARBA" id="ARBA00022777"/>
    </source>
</evidence>
<feature type="compositionally biased region" description="Low complexity" evidence="5">
    <location>
        <begin position="119"/>
        <end position="134"/>
    </location>
</feature>
<dbReference type="GeneID" id="19977098"/>
<dbReference type="eggNOG" id="KOG1620">
    <property type="taxonomic scope" value="Eukaryota"/>
</dbReference>
<dbReference type="GO" id="GO:0005737">
    <property type="term" value="C:cytoplasm"/>
    <property type="evidence" value="ECO:0007669"/>
    <property type="project" value="TreeGrafter"/>
</dbReference>
<dbReference type="SUPFAM" id="SSF56104">
    <property type="entry name" value="SAICAR synthase-like"/>
    <property type="match status" value="1"/>
</dbReference>
<evidence type="ECO:0000313" key="6">
    <source>
        <dbReference type="EMBL" id="ETN44884.1"/>
    </source>
</evidence>
<feature type="compositionally biased region" description="Polar residues" evidence="5">
    <location>
        <begin position="690"/>
        <end position="699"/>
    </location>
</feature>
<dbReference type="InParanoid" id="W2SAH5"/>
<feature type="region of interest" description="Disordered" evidence="5">
    <location>
        <begin position="687"/>
        <end position="723"/>
    </location>
</feature>
<dbReference type="GO" id="GO:0000824">
    <property type="term" value="F:inositol-1,4,5,6-tetrakisphosphate 3-kinase activity"/>
    <property type="evidence" value="ECO:0007669"/>
    <property type="project" value="TreeGrafter"/>
</dbReference>
<protein>
    <recommendedName>
        <fullName evidence="4">Kinase</fullName>
        <ecNumber evidence="4">2.7.-.-</ecNumber>
    </recommendedName>
</protein>
<accession>W2SAH5</accession>
<comment type="similarity">
    <text evidence="1 4">Belongs to the inositol phosphokinase (IPK) family.</text>
</comment>
<feature type="compositionally biased region" description="Basic and acidic residues" evidence="5">
    <location>
        <begin position="536"/>
        <end position="554"/>
    </location>
</feature>
<dbReference type="Proteomes" id="UP000030752">
    <property type="component" value="Unassembled WGS sequence"/>
</dbReference>
<feature type="compositionally biased region" description="Basic and acidic residues" evidence="5">
    <location>
        <begin position="95"/>
        <end position="106"/>
    </location>
</feature>
<feature type="compositionally biased region" description="Basic and acidic residues" evidence="5">
    <location>
        <begin position="1039"/>
        <end position="1058"/>
    </location>
</feature>
<reference evidence="6 7" key="1">
    <citation type="submission" date="2013-03" db="EMBL/GenBank/DDBJ databases">
        <title>The Genome Sequence of Phialophora europaea CBS 101466.</title>
        <authorList>
            <consortium name="The Broad Institute Genomics Platform"/>
            <person name="Cuomo C."/>
            <person name="de Hoog S."/>
            <person name="Gorbushina A."/>
            <person name="Walker B."/>
            <person name="Young S.K."/>
            <person name="Zeng Q."/>
            <person name="Gargeya S."/>
            <person name="Fitzgerald M."/>
            <person name="Haas B."/>
            <person name="Abouelleil A."/>
            <person name="Allen A.W."/>
            <person name="Alvarado L."/>
            <person name="Arachchi H.M."/>
            <person name="Berlin A.M."/>
            <person name="Chapman S.B."/>
            <person name="Gainer-Dewar J."/>
            <person name="Goldberg J."/>
            <person name="Griggs A."/>
            <person name="Gujja S."/>
            <person name="Hansen M."/>
            <person name="Howarth C."/>
            <person name="Imamovic A."/>
            <person name="Ireland A."/>
            <person name="Larimer J."/>
            <person name="McCowan C."/>
            <person name="Murphy C."/>
            <person name="Pearson M."/>
            <person name="Poon T.W."/>
            <person name="Priest M."/>
            <person name="Roberts A."/>
            <person name="Saif S."/>
            <person name="Shea T."/>
            <person name="Sisk P."/>
            <person name="Sykes S."/>
            <person name="Wortman J."/>
            <person name="Nusbaum C."/>
            <person name="Birren B."/>
        </authorList>
    </citation>
    <scope>NUCLEOTIDE SEQUENCE [LARGE SCALE GENOMIC DNA]</scope>
    <source>
        <strain evidence="6 7">CBS 101466</strain>
    </source>
</reference>
<dbReference type="Pfam" id="PF03770">
    <property type="entry name" value="IPK"/>
    <property type="match status" value="1"/>
</dbReference>
<proteinExistence type="inferred from homology"/>
<organism evidence="6 7">
    <name type="scientific">Cyphellophora europaea (strain CBS 101466)</name>
    <name type="common">Phialophora europaea</name>
    <dbReference type="NCBI Taxonomy" id="1220924"/>
    <lineage>
        <taxon>Eukaryota</taxon>
        <taxon>Fungi</taxon>
        <taxon>Dikarya</taxon>
        <taxon>Ascomycota</taxon>
        <taxon>Pezizomycotina</taxon>
        <taxon>Eurotiomycetes</taxon>
        <taxon>Chaetothyriomycetidae</taxon>
        <taxon>Chaetothyriales</taxon>
        <taxon>Cyphellophoraceae</taxon>
        <taxon>Cyphellophora</taxon>
    </lineage>
</organism>
<feature type="region of interest" description="Disordered" evidence="5">
    <location>
        <begin position="751"/>
        <end position="800"/>
    </location>
</feature>
<dbReference type="GO" id="GO:0008440">
    <property type="term" value="F:inositol-1,4,5-trisphosphate 3-kinase activity"/>
    <property type="evidence" value="ECO:0007669"/>
    <property type="project" value="TreeGrafter"/>
</dbReference>
<evidence type="ECO:0000256" key="4">
    <source>
        <dbReference type="RuleBase" id="RU363090"/>
    </source>
</evidence>
<dbReference type="OrthoDB" id="2573163at2759"/>
<feature type="compositionally biased region" description="Basic and acidic residues" evidence="5">
    <location>
        <begin position="222"/>
        <end position="237"/>
    </location>
</feature>
<dbReference type="STRING" id="1220924.W2SAH5"/>
<gene>
    <name evidence="6" type="ORF">HMPREF1541_09759</name>
</gene>
<dbReference type="GO" id="GO:0032958">
    <property type="term" value="P:inositol phosphate biosynthetic process"/>
    <property type="evidence" value="ECO:0007669"/>
    <property type="project" value="InterPro"/>
</dbReference>
<sequence length="1081" mass="120246">MEEPGSQSKQDPHAQHVEPNFVATASTEARSDSGPPEHSSTVREALGDKKSERSVSRGRSHVDKSIEATVKKPETGGIARSRKASHIMGIWDPQADQKRLDHRQLDEVGEVSLSPPRPLSSGGSRLPSSQGSRPISPSTVPKRGTSSVSPPPSPLLPADATLARHAFQTKSTSPFRQAKASEQTQQHPVPKIPADLLDDIKHQRFRLSETPPVRSPEPMSESPRHVRRADGRERPQQEEVTVQPEHEEEEHISAAVYYPHPGPTAEEIERFKSPGDSPDIDPLDQRLSPTVGRTTLAPAEQRSQEQDRLPDHIDISVVSKHDKKVFHGEYQPSEQSVDEAATPKLVPVQEPNVISTSESELESGDEYGQQSHAEDLARTPTQPRSPTRRRAGTVAKPKNKVVLEPYNHQVGGHSTIFRFSKRAVCKQLNNRENEFYERIEQRHPDMLKFLPMYIGVLNVTFSKGPKQDPSDVKNTDENPAAPDDQTVEAKDALRRSISVNSDSQPRVVSHSQKFDSIPQVLIAQNRHIIPSTYFDLPERPRSADPNHGRKKSTDLRMTNASPEANGANGTSDRPSMHEHTPSWGNTTINQEFRSKILNEVFGQPVVQDRRHGHHSTHPRVKKVAPRRKSSLSIQAKPPKSRSSNGAGPSNTGFNGIESVAEDEGVLDHFSSSTSAFDDLQALDRVRTAGSADSNDSNNKYHIKRRHSGLGLRRHRDSVNGTDNPPLQYIADAAYVDHDLPGDVFAMDEDKEVKKDSHLQVPTVNGSRSKHSSEESARSDRSPHLAPAINHLPSNPKEAQAISKSGDRVAFFILLEDLTSGMGRPCVLDLKMGTRQYGIEATKKKKESQQRKCKTTTSRQLGVRVCGMQTFDKKNKKASYEDKYFGRDLKAGPQFRDALTRFLYDGISYSSVARHIPPILQKISRLENMVRRLPGYRFYASSLLMLYDAEPEKSREATDAAKHGIDIAKKKQKEGKPWPPPIQVKVVDFANCIVGEDPLPPNTPAPPGHPNDIDRGYLRGLRTLRAYFEQILADIKREDVAERDHNETGTTPDKHDEISRSLSKGTRFSVPEIMGDDEDVSV</sequence>
<feature type="compositionally biased region" description="Basic and acidic residues" evidence="5">
    <location>
        <begin position="45"/>
        <end position="74"/>
    </location>
</feature>
<feature type="region of interest" description="Disordered" evidence="5">
    <location>
        <begin position="532"/>
        <end position="584"/>
    </location>
</feature>
<feature type="compositionally biased region" description="Basic and acidic residues" evidence="5">
    <location>
        <begin position="465"/>
        <end position="476"/>
    </location>
</feature>
<dbReference type="PANTHER" id="PTHR12400:SF21">
    <property type="entry name" value="KINASE"/>
    <property type="match status" value="1"/>
</dbReference>
<keyword evidence="3 4" id="KW-0418">Kinase</keyword>
<keyword evidence="2 4" id="KW-0808">Transferase</keyword>
<dbReference type="GO" id="GO:0005634">
    <property type="term" value="C:nucleus"/>
    <property type="evidence" value="ECO:0007669"/>
    <property type="project" value="TreeGrafter"/>
</dbReference>
<dbReference type="EMBL" id="KB822713">
    <property type="protein sequence ID" value="ETN44884.1"/>
    <property type="molecule type" value="Genomic_DNA"/>
</dbReference>
<dbReference type="AlphaFoldDB" id="W2SAH5"/>
<dbReference type="VEuPathDB" id="FungiDB:HMPREF1541_09759"/>
<dbReference type="GO" id="GO:0046854">
    <property type="term" value="P:phosphatidylinositol phosphate biosynthetic process"/>
    <property type="evidence" value="ECO:0007669"/>
    <property type="project" value="TreeGrafter"/>
</dbReference>
<feature type="compositionally biased region" description="Basic and acidic residues" evidence="5">
    <location>
        <begin position="302"/>
        <end position="314"/>
    </location>
</feature>
<feature type="compositionally biased region" description="Basic residues" evidence="5">
    <location>
        <begin position="700"/>
        <end position="715"/>
    </location>
</feature>
<dbReference type="InterPro" id="IPR038286">
    <property type="entry name" value="IPK_sf"/>
</dbReference>
<dbReference type="Gene3D" id="3.30.470.160">
    <property type="entry name" value="Inositol polyphosphate kinase"/>
    <property type="match status" value="1"/>
</dbReference>
<feature type="compositionally biased region" description="Basic residues" evidence="5">
    <location>
        <begin position="610"/>
        <end position="629"/>
    </location>
</feature>
<evidence type="ECO:0000256" key="1">
    <source>
        <dbReference type="ARBA" id="ARBA00007374"/>
    </source>
</evidence>
<evidence type="ECO:0000313" key="7">
    <source>
        <dbReference type="Proteomes" id="UP000030752"/>
    </source>
</evidence>
<feature type="region of interest" description="Disordered" evidence="5">
    <location>
        <begin position="1"/>
        <end position="396"/>
    </location>
</feature>
<dbReference type="EC" id="2.7.-.-" evidence="4"/>
<name>W2SAH5_CYPE1</name>
<dbReference type="HOGENOM" id="CLU_001850_0_0_1"/>
<feature type="compositionally biased region" description="Polar residues" evidence="5">
    <location>
        <begin position="555"/>
        <end position="573"/>
    </location>
</feature>
<evidence type="ECO:0000256" key="2">
    <source>
        <dbReference type="ARBA" id="ARBA00022679"/>
    </source>
</evidence>
<dbReference type="RefSeq" id="XP_008712654.1">
    <property type="nucleotide sequence ID" value="XM_008714432.1"/>
</dbReference>